<protein>
    <submittedName>
        <fullName evidence="1">Uncharacterized protein</fullName>
    </submittedName>
</protein>
<gene>
    <name evidence="1" type="ORF">BURMUCGD2_6519</name>
</gene>
<reference evidence="1 2" key="1">
    <citation type="journal article" date="2012" name="J. Bacteriol.">
        <title>Draft Genome Sequence Determination for Cystic Fibrosis and Chronic Granulomatous Disease Burkholderia multivorans Isolates.</title>
        <authorList>
            <person name="Varga J.J."/>
            <person name="Losada L."/>
            <person name="Zelazny A.M."/>
            <person name="Brinkac L."/>
            <person name="Harkins D."/>
            <person name="Radune D."/>
            <person name="Hostetler J."/>
            <person name="Sampaio E.P."/>
            <person name="Ronning C.M."/>
            <person name="Nierman W.C."/>
            <person name="Greenberg D.E."/>
            <person name="Holland S.M."/>
            <person name="Goldberg J.B."/>
        </authorList>
    </citation>
    <scope>NUCLEOTIDE SEQUENCE [LARGE SCALE GENOMIC DNA]</scope>
    <source>
        <strain evidence="1 2">CGD2</strain>
    </source>
</reference>
<sequence>MRAAGEKRDFTSVVAAVIRPFDAAFAWPVCRGRILKFRVTNAVNRL</sequence>
<name>B9BP98_9BURK</name>
<evidence type="ECO:0000313" key="1">
    <source>
        <dbReference type="EMBL" id="EEE07416.1"/>
    </source>
</evidence>
<proteinExistence type="predicted"/>
<dbReference type="EMBL" id="ACFC01000004">
    <property type="protein sequence ID" value="EEE07416.1"/>
    <property type="molecule type" value="Genomic_DNA"/>
</dbReference>
<dbReference type="Proteomes" id="UP000004535">
    <property type="component" value="Unassembled WGS sequence"/>
</dbReference>
<accession>B9BP98</accession>
<dbReference type="AlphaFoldDB" id="B9BP98"/>
<organism evidence="1 2">
    <name type="scientific">Burkholderia multivorans CGD2</name>
    <dbReference type="NCBI Taxonomy" id="513052"/>
    <lineage>
        <taxon>Bacteria</taxon>
        <taxon>Pseudomonadati</taxon>
        <taxon>Pseudomonadota</taxon>
        <taxon>Betaproteobacteria</taxon>
        <taxon>Burkholderiales</taxon>
        <taxon>Burkholderiaceae</taxon>
        <taxon>Burkholderia</taxon>
        <taxon>Burkholderia cepacia complex</taxon>
    </lineage>
</organism>
<comment type="caution">
    <text evidence="1">The sequence shown here is derived from an EMBL/GenBank/DDBJ whole genome shotgun (WGS) entry which is preliminary data.</text>
</comment>
<evidence type="ECO:0000313" key="2">
    <source>
        <dbReference type="Proteomes" id="UP000004535"/>
    </source>
</evidence>